<dbReference type="Proteomes" id="UP000324222">
    <property type="component" value="Unassembled WGS sequence"/>
</dbReference>
<name>A0A5B7FKZ3_PORTR</name>
<proteinExistence type="predicted"/>
<reference evidence="1 2" key="1">
    <citation type="submission" date="2019-05" db="EMBL/GenBank/DDBJ databases">
        <title>Another draft genome of Portunus trituberculatus and its Hox gene families provides insights of decapod evolution.</title>
        <authorList>
            <person name="Jeong J.-H."/>
            <person name="Song I."/>
            <person name="Kim S."/>
            <person name="Choi T."/>
            <person name="Kim D."/>
            <person name="Ryu S."/>
            <person name="Kim W."/>
        </authorList>
    </citation>
    <scope>NUCLEOTIDE SEQUENCE [LARGE SCALE GENOMIC DNA]</scope>
    <source>
        <tissue evidence="1">Muscle</tissue>
    </source>
</reference>
<organism evidence="1 2">
    <name type="scientific">Portunus trituberculatus</name>
    <name type="common">Swimming crab</name>
    <name type="synonym">Neptunus trituberculatus</name>
    <dbReference type="NCBI Taxonomy" id="210409"/>
    <lineage>
        <taxon>Eukaryota</taxon>
        <taxon>Metazoa</taxon>
        <taxon>Ecdysozoa</taxon>
        <taxon>Arthropoda</taxon>
        <taxon>Crustacea</taxon>
        <taxon>Multicrustacea</taxon>
        <taxon>Malacostraca</taxon>
        <taxon>Eumalacostraca</taxon>
        <taxon>Eucarida</taxon>
        <taxon>Decapoda</taxon>
        <taxon>Pleocyemata</taxon>
        <taxon>Brachyura</taxon>
        <taxon>Eubrachyura</taxon>
        <taxon>Portunoidea</taxon>
        <taxon>Portunidae</taxon>
        <taxon>Portuninae</taxon>
        <taxon>Portunus</taxon>
    </lineage>
</organism>
<evidence type="ECO:0000313" key="1">
    <source>
        <dbReference type="EMBL" id="MPC45843.1"/>
    </source>
</evidence>
<gene>
    <name evidence="1" type="ORF">E2C01_039549</name>
</gene>
<evidence type="ECO:0000313" key="2">
    <source>
        <dbReference type="Proteomes" id="UP000324222"/>
    </source>
</evidence>
<sequence length="104" mass="12458">MRQQRKVGGVREATEFFITRREERQPIAEQRAVDPSCKRYGEKMRGRTQETGMEIDNDRYMHRVCNKKRRKKIFRRCLSGSRWLLSRVPCLPHSRPTRRLPSAV</sequence>
<keyword evidence="2" id="KW-1185">Reference proteome</keyword>
<comment type="caution">
    <text evidence="1">The sequence shown here is derived from an EMBL/GenBank/DDBJ whole genome shotgun (WGS) entry which is preliminary data.</text>
</comment>
<dbReference type="AlphaFoldDB" id="A0A5B7FKZ3"/>
<accession>A0A5B7FKZ3</accession>
<protein>
    <submittedName>
        <fullName evidence="1">Uncharacterized protein</fullName>
    </submittedName>
</protein>
<dbReference type="EMBL" id="VSRR010006920">
    <property type="protein sequence ID" value="MPC45843.1"/>
    <property type="molecule type" value="Genomic_DNA"/>
</dbReference>